<protein>
    <recommendedName>
        <fullName evidence="3">HPt domain-containing protein</fullName>
    </recommendedName>
</protein>
<dbReference type="GO" id="GO:0000160">
    <property type="term" value="P:phosphorelay signal transduction system"/>
    <property type="evidence" value="ECO:0007669"/>
    <property type="project" value="InterPro"/>
</dbReference>
<feature type="region of interest" description="Disordered" evidence="2">
    <location>
        <begin position="1"/>
        <end position="42"/>
    </location>
</feature>
<dbReference type="GO" id="GO:0009927">
    <property type="term" value="F:histidine phosphotransfer kinase activity"/>
    <property type="evidence" value="ECO:0007669"/>
    <property type="project" value="InterPro"/>
</dbReference>
<evidence type="ECO:0000313" key="4">
    <source>
        <dbReference type="EMBL" id="KAG0281326.1"/>
    </source>
</evidence>
<dbReference type="PROSITE" id="PS50894">
    <property type="entry name" value="HPT"/>
    <property type="match status" value="1"/>
</dbReference>
<evidence type="ECO:0000259" key="3">
    <source>
        <dbReference type="PROSITE" id="PS50894"/>
    </source>
</evidence>
<dbReference type="Proteomes" id="UP001194580">
    <property type="component" value="Unassembled WGS sequence"/>
</dbReference>
<evidence type="ECO:0000256" key="1">
    <source>
        <dbReference type="PROSITE-ProRule" id="PRU00110"/>
    </source>
</evidence>
<name>A0AAD4HA32_9FUNG</name>
<organism evidence="4 5">
    <name type="scientific">Linnemannia exigua</name>
    <dbReference type="NCBI Taxonomy" id="604196"/>
    <lineage>
        <taxon>Eukaryota</taxon>
        <taxon>Fungi</taxon>
        <taxon>Fungi incertae sedis</taxon>
        <taxon>Mucoromycota</taxon>
        <taxon>Mortierellomycotina</taxon>
        <taxon>Mortierellomycetes</taxon>
        <taxon>Mortierellales</taxon>
        <taxon>Mortierellaceae</taxon>
        <taxon>Linnemannia</taxon>
    </lineage>
</organism>
<dbReference type="SUPFAM" id="SSF47226">
    <property type="entry name" value="Histidine-containing phosphotransfer domain, HPT domain"/>
    <property type="match status" value="1"/>
</dbReference>
<feature type="modified residue" description="Phosphohistidine" evidence="1">
    <location>
        <position position="98"/>
    </location>
</feature>
<dbReference type="GO" id="GO:0005634">
    <property type="term" value="C:nucleus"/>
    <property type="evidence" value="ECO:0007669"/>
    <property type="project" value="TreeGrafter"/>
</dbReference>
<dbReference type="Pfam" id="PF01627">
    <property type="entry name" value="Hpt"/>
    <property type="match status" value="1"/>
</dbReference>
<keyword evidence="1" id="KW-0597">Phosphoprotein</keyword>
<gene>
    <name evidence="4" type="ORF">BGZ95_004963</name>
</gene>
<dbReference type="Gene3D" id="1.20.120.160">
    <property type="entry name" value="HPT domain"/>
    <property type="match status" value="1"/>
</dbReference>
<dbReference type="InterPro" id="IPR008207">
    <property type="entry name" value="Sig_transdc_His_kin_Hpt_dom"/>
</dbReference>
<dbReference type="GO" id="GO:0005737">
    <property type="term" value="C:cytoplasm"/>
    <property type="evidence" value="ECO:0007669"/>
    <property type="project" value="TreeGrafter"/>
</dbReference>
<dbReference type="InterPro" id="IPR036641">
    <property type="entry name" value="HPT_dom_sf"/>
</dbReference>
<comment type="caution">
    <text evidence="4">The sequence shown here is derived from an EMBL/GenBank/DDBJ whole genome shotgun (WGS) entry which is preliminary data.</text>
</comment>
<dbReference type="GO" id="GO:0043424">
    <property type="term" value="F:protein histidine kinase binding"/>
    <property type="evidence" value="ECO:0007669"/>
    <property type="project" value="InterPro"/>
</dbReference>
<proteinExistence type="predicted"/>
<keyword evidence="5" id="KW-1185">Reference proteome</keyword>
<reference evidence="4" key="1">
    <citation type="journal article" date="2020" name="Fungal Divers.">
        <title>Resolving the Mortierellaceae phylogeny through synthesis of multi-gene phylogenetics and phylogenomics.</title>
        <authorList>
            <person name="Vandepol N."/>
            <person name="Liber J."/>
            <person name="Desiro A."/>
            <person name="Na H."/>
            <person name="Kennedy M."/>
            <person name="Barry K."/>
            <person name="Grigoriev I.V."/>
            <person name="Miller A.N."/>
            <person name="O'Donnell K."/>
            <person name="Stajich J.E."/>
            <person name="Bonito G."/>
        </authorList>
    </citation>
    <scope>NUCLEOTIDE SEQUENCE</scope>
    <source>
        <strain evidence="4">NRRL 28262</strain>
    </source>
</reference>
<sequence>MAVELRDDSDTGSDLSCPGSPSPSSPTPSHSRSSNNNSKRGQGIVDHATFDQLVDMDDEDEFSKNLVHNYFEQAQRAFGDMDAAMSSSDLVALSRLGHFLKGSSAQLGLLKVKASCEKLQYYGQGMDAAGQHSHISNEEAEEQIKILLIQMRREYEEAETYLRYFYGELPLPESPSEE</sequence>
<dbReference type="InterPro" id="IPR045871">
    <property type="entry name" value="AHP1-5/YPD1"/>
</dbReference>
<evidence type="ECO:0000256" key="2">
    <source>
        <dbReference type="SAM" id="MobiDB-lite"/>
    </source>
</evidence>
<dbReference type="PANTHER" id="PTHR28242:SF52">
    <property type="entry name" value="PHOSPHORELAY INTERMEDIATE PROTEIN YPD1"/>
    <property type="match status" value="1"/>
</dbReference>
<dbReference type="AlphaFoldDB" id="A0AAD4HA32"/>
<dbReference type="EMBL" id="JAAAIL010000023">
    <property type="protein sequence ID" value="KAG0281326.1"/>
    <property type="molecule type" value="Genomic_DNA"/>
</dbReference>
<accession>A0AAD4HA32</accession>
<dbReference type="PANTHER" id="PTHR28242">
    <property type="entry name" value="PHOSPHORELAY INTERMEDIATE PROTEIN YPD1"/>
    <property type="match status" value="1"/>
</dbReference>
<feature type="compositionally biased region" description="Low complexity" evidence="2">
    <location>
        <begin position="27"/>
        <end position="38"/>
    </location>
</feature>
<feature type="domain" description="HPt" evidence="3">
    <location>
        <begin position="59"/>
        <end position="161"/>
    </location>
</feature>
<evidence type="ECO:0000313" key="5">
    <source>
        <dbReference type="Proteomes" id="UP001194580"/>
    </source>
</evidence>